<accession>A0ABT9JSY2</accession>
<protein>
    <submittedName>
        <fullName evidence="2">EF-hand domain-containing protein</fullName>
    </submittedName>
</protein>
<dbReference type="Gene3D" id="1.10.238.10">
    <property type="entry name" value="EF-hand"/>
    <property type="match status" value="1"/>
</dbReference>
<name>A0ABT9JSY2_9PROT</name>
<sequence length="95" mass="10625">MASIICTVSAQFTQNIFLRLDVDKRGYLGQRELGRALEDVSAHEVKQLMHTLDQDGDARVTPHELHLAIIDWLSEPSTAQVSPSFARLVSFYGPD</sequence>
<evidence type="ECO:0000313" key="3">
    <source>
        <dbReference type="Proteomes" id="UP001225906"/>
    </source>
</evidence>
<feature type="domain" description="EF-hand" evidence="1">
    <location>
        <begin position="40"/>
        <end position="75"/>
    </location>
</feature>
<gene>
    <name evidence="2" type="ORF">Q9291_07380</name>
</gene>
<proteinExistence type="predicted"/>
<dbReference type="PROSITE" id="PS50222">
    <property type="entry name" value="EF_HAND_2"/>
    <property type="match status" value="1"/>
</dbReference>
<evidence type="ECO:0000259" key="1">
    <source>
        <dbReference type="PROSITE" id="PS50222"/>
    </source>
</evidence>
<dbReference type="RefSeq" id="WP_306389385.1">
    <property type="nucleotide sequence ID" value="NZ_JAVCAP010000014.1"/>
</dbReference>
<comment type="caution">
    <text evidence="2">The sequence shown here is derived from an EMBL/GenBank/DDBJ whole genome shotgun (WGS) entry which is preliminary data.</text>
</comment>
<dbReference type="InterPro" id="IPR011992">
    <property type="entry name" value="EF-hand-dom_pair"/>
</dbReference>
<dbReference type="Proteomes" id="UP001225906">
    <property type="component" value="Unassembled WGS sequence"/>
</dbReference>
<dbReference type="SUPFAM" id="SSF47473">
    <property type="entry name" value="EF-hand"/>
    <property type="match status" value="1"/>
</dbReference>
<organism evidence="2 3">
    <name type="scientific">Methylophilus aquaticus</name>
    <dbReference type="NCBI Taxonomy" id="1971610"/>
    <lineage>
        <taxon>Bacteria</taxon>
        <taxon>Pseudomonadati</taxon>
        <taxon>Pseudomonadota</taxon>
        <taxon>Betaproteobacteria</taxon>
        <taxon>Nitrosomonadales</taxon>
        <taxon>Methylophilaceae</taxon>
        <taxon>Methylophilus</taxon>
    </lineage>
</organism>
<keyword evidence="3" id="KW-1185">Reference proteome</keyword>
<evidence type="ECO:0000313" key="2">
    <source>
        <dbReference type="EMBL" id="MDP8567668.1"/>
    </source>
</evidence>
<reference evidence="3" key="1">
    <citation type="journal article" date="2019" name="Int. J. Syst. Evol. Microbiol.">
        <title>The Global Catalogue of Microorganisms (GCM) 10K type strain sequencing project: providing services to taxonomists for standard genome sequencing and annotation.</title>
        <authorList>
            <consortium name="The Broad Institute Genomics Platform"/>
            <consortium name="The Broad Institute Genome Sequencing Center for Infectious Disease"/>
            <person name="Wu L."/>
            <person name="Ma J."/>
        </authorList>
    </citation>
    <scope>NUCLEOTIDE SEQUENCE [LARGE SCALE GENOMIC DNA]</scope>
    <source>
        <strain evidence="3">VKM B-3159</strain>
    </source>
</reference>
<dbReference type="InterPro" id="IPR002048">
    <property type="entry name" value="EF_hand_dom"/>
</dbReference>
<dbReference type="EMBL" id="JAVCAP010000014">
    <property type="protein sequence ID" value="MDP8567668.1"/>
    <property type="molecule type" value="Genomic_DNA"/>
</dbReference>